<keyword evidence="3" id="KW-0547">Nucleotide-binding</keyword>
<dbReference type="FunFam" id="3.40.50.300:FF:000056">
    <property type="entry name" value="Cell division ATP-binding protein FtsE"/>
    <property type="match status" value="1"/>
</dbReference>
<dbReference type="Pfam" id="PF00005">
    <property type="entry name" value="ABC_tran"/>
    <property type="match status" value="1"/>
</dbReference>
<evidence type="ECO:0000256" key="4">
    <source>
        <dbReference type="ARBA" id="ARBA00022840"/>
    </source>
</evidence>
<dbReference type="Gene3D" id="3.40.50.300">
    <property type="entry name" value="P-loop containing nucleotide triphosphate hydrolases"/>
    <property type="match status" value="1"/>
</dbReference>
<feature type="domain" description="ABC transporter" evidence="5">
    <location>
        <begin position="5"/>
        <end position="230"/>
    </location>
</feature>
<dbReference type="GO" id="GO:0005886">
    <property type="term" value="C:plasma membrane"/>
    <property type="evidence" value="ECO:0007669"/>
    <property type="project" value="UniProtKB-ARBA"/>
</dbReference>
<protein>
    <submittedName>
        <fullName evidence="6">Putative ABC transporter ATP-binding protein</fullName>
    </submittedName>
</protein>
<keyword evidence="7" id="KW-1185">Reference proteome</keyword>
<dbReference type="PROSITE" id="PS00211">
    <property type="entry name" value="ABC_TRANSPORTER_1"/>
    <property type="match status" value="1"/>
</dbReference>
<evidence type="ECO:0000313" key="7">
    <source>
        <dbReference type="Proteomes" id="UP000019426"/>
    </source>
</evidence>
<dbReference type="GO" id="GO:0005524">
    <property type="term" value="F:ATP binding"/>
    <property type="evidence" value="ECO:0007669"/>
    <property type="project" value="UniProtKB-KW"/>
</dbReference>
<comment type="similarity">
    <text evidence="1">Belongs to the ABC transporter superfamily.</text>
</comment>
<dbReference type="EMBL" id="HG917868">
    <property type="protein sequence ID" value="CDM67620.1"/>
    <property type="molecule type" value="Genomic_DNA"/>
</dbReference>
<gene>
    <name evidence="6" type="primary">yclH</name>
    <name evidence="6" type="ORF">CM240_0455</name>
</gene>
<dbReference type="PROSITE" id="PS50893">
    <property type="entry name" value="ABC_TRANSPORTER_2"/>
    <property type="match status" value="1"/>
</dbReference>
<dbReference type="PATRIC" id="fig|1216932.3.peg.438"/>
<evidence type="ECO:0000256" key="1">
    <source>
        <dbReference type="ARBA" id="ARBA00005417"/>
    </source>
</evidence>
<dbReference type="OrthoDB" id="9802264at2"/>
<dbReference type="InterPro" id="IPR017871">
    <property type="entry name" value="ABC_transporter-like_CS"/>
</dbReference>
<name>W6SD99_9CLOT</name>
<dbReference type="SMART" id="SM00382">
    <property type="entry name" value="AAA"/>
    <property type="match status" value="1"/>
</dbReference>
<evidence type="ECO:0000259" key="5">
    <source>
        <dbReference type="PROSITE" id="PS50893"/>
    </source>
</evidence>
<dbReference type="InterPro" id="IPR017911">
    <property type="entry name" value="MacB-like_ATP-bd"/>
</dbReference>
<sequence length="230" mass="25568">MEKILEFKDVCYSYKDGDRTKEILKSSNVIFNKGTFYSILGPSGSGKTTAISLAAGLDTPKSGTICYEGEDINSMGLTKYRRDKIAIIFQSYNLINYMNAVQNVTTAMDINKKKVANKKEKAIEILEKVGLSKDDLFRPVTKLSGGQQQRVAIARAIVSDVDLIIGDEPTGNLDKETASDIINIFKDLAHRENKCVIVVTHSNELARQSDEVIHLNNGNFSYMKSRSQTM</sequence>
<evidence type="ECO:0000256" key="3">
    <source>
        <dbReference type="ARBA" id="ARBA00022741"/>
    </source>
</evidence>
<proteinExistence type="inferred from homology"/>
<dbReference type="RefSeq" id="WP_044036092.1">
    <property type="nucleotide sequence ID" value="NZ_HG917868.1"/>
</dbReference>
<evidence type="ECO:0000313" key="6">
    <source>
        <dbReference type="EMBL" id="CDM67620.1"/>
    </source>
</evidence>
<dbReference type="InterPro" id="IPR003439">
    <property type="entry name" value="ABC_transporter-like_ATP-bd"/>
</dbReference>
<dbReference type="HOGENOM" id="CLU_000604_1_22_9"/>
<dbReference type="STRING" id="1216932.CM240_0455"/>
<keyword evidence="2" id="KW-0813">Transport</keyword>
<dbReference type="PANTHER" id="PTHR42798:SF6">
    <property type="entry name" value="CELL DIVISION ATP-BINDING PROTEIN FTSE"/>
    <property type="match status" value="1"/>
</dbReference>
<dbReference type="AlphaFoldDB" id="W6SD99"/>
<dbReference type="SUPFAM" id="SSF52540">
    <property type="entry name" value="P-loop containing nucleoside triphosphate hydrolases"/>
    <property type="match status" value="1"/>
</dbReference>
<dbReference type="eggNOG" id="COG1136">
    <property type="taxonomic scope" value="Bacteria"/>
</dbReference>
<dbReference type="CDD" id="cd03255">
    <property type="entry name" value="ABC_MJ0796_LolCDE_FtsE"/>
    <property type="match status" value="1"/>
</dbReference>
<evidence type="ECO:0000256" key="2">
    <source>
        <dbReference type="ARBA" id="ARBA00022448"/>
    </source>
</evidence>
<dbReference type="InterPro" id="IPR003593">
    <property type="entry name" value="AAA+_ATPase"/>
</dbReference>
<dbReference type="Proteomes" id="UP000019426">
    <property type="component" value="Chromosome M2/40_rep1"/>
</dbReference>
<accession>W6SD99</accession>
<reference evidence="6 7" key="1">
    <citation type="submission" date="2013-11" db="EMBL/GenBank/DDBJ databases">
        <title>Complete genome sequence of Clostridum sp. M2/40.</title>
        <authorList>
            <person name="Wibberg D."/>
            <person name="Puehler A."/>
            <person name="Schlueter A."/>
        </authorList>
    </citation>
    <scope>NUCLEOTIDE SEQUENCE [LARGE SCALE GENOMIC DNA]</scope>
    <source>
        <strain evidence="7">M2/40</strain>
    </source>
</reference>
<dbReference type="KEGG" id="clt:CM240_0455"/>
<dbReference type="InterPro" id="IPR027417">
    <property type="entry name" value="P-loop_NTPase"/>
</dbReference>
<keyword evidence="4 6" id="KW-0067">ATP-binding</keyword>
<dbReference type="GO" id="GO:0016887">
    <property type="term" value="F:ATP hydrolysis activity"/>
    <property type="evidence" value="ECO:0007669"/>
    <property type="project" value="InterPro"/>
</dbReference>
<dbReference type="PANTHER" id="PTHR42798">
    <property type="entry name" value="LIPOPROTEIN-RELEASING SYSTEM ATP-BINDING PROTEIN LOLD"/>
    <property type="match status" value="1"/>
</dbReference>
<organism evidence="6 7">
    <name type="scientific">Clostridium bornimense</name>
    <dbReference type="NCBI Taxonomy" id="1216932"/>
    <lineage>
        <taxon>Bacteria</taxon>
        <taxon>Bacillati</taxon>
        <taxon>Bacillota</taxon>
        <taxon>Clostridia</taxon>
        <taxon>Eubacteriales</taxon>
        <taxon>Clostridiaceae</taxon>
        <taxon>Clostridium</taxon>
    </lineage>
</organism>